<name>A0A939HNZ5_9PROT</name>
<sequence length="256" mass="28872">MMTNTITEAAYSTPTMSSREIAELTGKRHDHVVRDIEKMLTDVGEGLPKFGDTYINEQNGQEYRCYNLPKNLTLNLVTGYRADMRLKIIDRWLELEARPQPKHEIPQTLHEALRLAADTEEKRIAAEAKVVALTPKAEALDRISVADGSYGLYEAAKILQIGPKKFVQWMASNGWVYKRTGSKTWLARQEKINAGYLWHKVRAYTDSNGEEKTRDDVRVLPKGLTKLAQVIPGAAIDPYLAPEDVPPFPPAPARTR</sequence>
<dbReference type="InterPro" id="IPR014054">
    <property type="entry name" value="Phage_regulatory_Rha"/>
</dbReference>
<dbReference type="AlphaFoldDB" id="A0A939HNZ5"/>
<proteinExistence type="predicted"/>
<dbReference type="InterPro" id="IPR005039">
    <property type="entry name" value="Ant_C"/>
</dbReference>
<dbReference type="Proteomes" id="UP000664073">
    <property type="component" value="Unassembled WGS sequence"/>
</dbReference>
<comment type="caution">
    <text evidence="2">The sequence shown here is derived from an EMBL/GenBank/DDBJ whole genome shotgun (WGS) entry which is preliminary data.</text>
</comment>
<keyword evidence="3" id="KW-1185">Reference proteome</keyword>
<dbReference type="GO" id="GO:0003677">
    <property type="term" value="F:DNA binding"/>
    <property type="evidence" value="ECO:0007669"/>
    <property type="project" value="InterPro"/>
</dbReference>
<accession>A0A939HNZ5</accession>
<dbReference type="EMBL" id="JAFVMH010000004">
    <property type="protein sequence ID" value="MBO1325334.1"/>
    <property type="molecule type" value="Genomic_DNA"/>
</dbReference>
<reference evidence="2" key="1">
    <citation type="submission" date="2021-03" db="EMBL/GenBank/DDBJ databases">
        <title>The complete genome sequence of Acetobacter sp. TBRC 12339.</title>
        <authorList>
            <person name="Charoenyingcharoen P."/>
            <person name="Yukphan P."/>
        </authorList>
    </citation>
    <scope>NUCLEOTIDE SEQUENCE</scope>
    <source>
        <strain evidence="2">TBRC 12339</strain>
    </source>
</reference>
<dbReference type="Pfam" id="PF09669">
    <property type="entry name" value="Phage_pRha"/>
    <property type="match status" value="1"/>
</dbReference>
<protein>
    <submittedName>
        <fullName evidence="2">Phage regulatory protein/antirepressor Ant</fullName>
    </submittedName>
</protein>
<gene>
    <name evidence="2" type="ORF">J2D77_09260</name>
</gene>
<evidence type="ECO:0000313" key="2">
    <source>
        <dbReference type="EMBL" id="MBO1325334.1"/>
    </source>
</evidence>
<organism evidence="2 3">
    <name type="scientific">Acetobacter garciniae</name>
    <dbReference type="NCBI Taxonomy" id="2817435"/>
    <lineage>
        <taxon>Bacteria</taxon>
        <taxon>Pseudomonadati</taxon>
        <taxon>Pseudomonadota</taxon>
        <taxon>Alphaproteobacteria</taxon>
        <taxon>Acetobacterales</taxon>
        <taxon>Acetobacteraceae</taxon>
        <taxon>Acetobacter</taxon>
    </lineage>
</organism>
<dbReference type="RefSeq" id="WP_207846008.1">
    <property type="nucleotide sequence ID" value="NZ_JAFVMH010000004.1"/>
</dbReference>
<feature type="domain" description="Antirepressor protein C-terminal" evidence="1">
    <location>
        <begin position="127"/>
        <end position="229"/>
    </location>
</feature>
<dbReference type="Pfam" id="PF03374">
    <property type="entry name" value="ANT"/>
    <property type="match status" value="1"/>
</dbReference>
<evidence type="ECO:0000259" key="1">
    <source>
        <dbReference type="Pfam" id="PF03374"/>
    </source>
</evidence>
<evidence type="ECO:0000313" key="3">
    <source>
        <dbReference type="Proteomes" id="UP000664073"/>
    </source>
</evidence>